<comment type="subcellular location">
    <subcellularLocation>
        <location evidence="1">Mitochondrion</location>
    </subcellularLocation>
</comment>
<comment type="similarity">
    <text evidence="2">Belongs to the bacterial ribosomal protein bS16 family.</text>
</comment>
<evidence type="ECO:0000313" key="8">
    <source>
        <dbReference type="EMBL" id="CAE1296313.1"/>
    </source>
</evidence>
<evidence type="ECO:0000256" key="5">
    <source>
        <dbReference type="ARBA" id="ARBA00023274"/>
    </source>
</evidence>
<dbReference type="AlphaFoldDB" id="A0A812DCW9"/>
<evidence type="ECO:0000256" key="3">
    <source>
        <dbReference type="ARBA" id="ARBA00022980"/>
    </source>
</evidence>
<evidence type="ECO:0000256" key="7">
    <source>
        <dbReference type="ARBA" id="ARBA00035438"/>
    </source>
</evidence>
<keyword evidence="4" id="KW-0496">Mitochondrion</keyword>
<dbReference type="Pfam" id="PF00886">
    <property type="entry name" value="Ribosomal_S16"/>
    <property type="match status" value="1"/>
</dbReference>
<evidence type="ECO:0000313" key="9">
    <source>
        <dbReference type="Proteomes" id="UP000597762"/>
    </source>
</evidence>
<accession>A0A812DCW9</accession>
<dbReference type="GO" id="GO:0005763">
    <property type="term" value="C:mitochondrial small ribosomal subunit"/>
    <property type="evidence" value="ECO:0007669"/>
    <property type="project" value="TreeGrafter"/>
</dbReference>
<dbReference type="PANTHER" id="PTHR12919:SF20">
    <property type="entry name" value="SMALL RIBOSOMAL SUBUNIT PROTEIN BS16M"/>
    <property type="match status" value="1"/>
</dbReference>
<dbReference type="EMBL" id="CAHIKZ030003108">
    <property type="protein sequence ID" value="CAE1296313.1"/>
    <property type="molecule type" value="Genomic_DNA"/>
</dbReference>
<dbReference type="InterPro" id="IPR000307">
    <property type="entry name" value="Ribosomal_bS16"/>
</dbReference>
<evidence type="ECO:0000256" key="1">
    <source>
        <dbReference type="ARBA" id="ARBA00004173"/>
    </source>
</evidence>
<evidence type="ECO:0000256" key="6">
    <source>
        <dbReference type="ARBA" id="ARBA00035263"/>
    </source>
</evidence>
<dbReference type="SUPFAM" id="SSF54565">
    <property type="entry name" value="Ribosomal protein S16"/>
    <property type="match status" value="1"/>
</dbReference>
<evidence type="ECO:0000256" key="2">
    <source>
        <dbReference type="ARBA" id="ARBA00006668"/>
    </source>
</evidence>
<name>A0A812DCW9_ACAPH</name>
<dbReference type="Gene3D" id="3.30.1320.10">
    <property type="match status" value="1"/>
</dbReference>
<dbReference type="Proteomes" id="UP000597762">
    <property type="component" value="Unassembled WGS sequence"/>
</dbReference>
<dbReference type="GO" id="GO:0005743">
    <property type="term" value="C:mitochondrial inner membrane"/>
    <property type="evidence" value="ECO:0007669"/>
    <property type="project" value="UniProtKB-ARBA"/>
</dbReference>
<protein>
    <recommendedName>
        <fullName evidence="6">Small ribosomal subunit protein bS16m</fullName>
    </recommendedName>
    <alternativeName>
        <fullName evidence="7">28S ribosomal protein S16, mitochondrial</fullName>
    </alternativeName>
</protein>
<sequence length="179" mass="20054">MIIRFAMYGCRNRPFFHIVVIPQRRTRQGKIIEQIGTYDPLVNRLNEKLVSVNFNRLSYYLAAGAHMTKSVAQLFGLSGFLPLHPMSIINAERNSKKAAAAAKEDEGSSVYLVVWNKAREAVWGLAKQILNKLAYVPLTNCNSSRLVPSSSFNTPVLSLISLIHFYEPLHKPVVGKLIA</sequence>
<keyword evidence="5" id="KW-0687">Ribonucleoprotein</keyword>
<keyword evidence="3" id="KW-0689">Ribosomal protein</keyword>
<dbReference type="HAMAP" id="MF_00385">
    <property type="entry name" value="Ribosomal_bS16"/>
    <property type="match status" value="1"/>
</dbReference>
<dbReference type="FunFam" id="3.30.1320.10:FF:000004">
    <property type="entry name" value="28S ribosomal protein S16, mitochondrial"/>
    <property type="match status" value="1"/>
</dbReference>
<dbReference type="OrthoDB" id="407221at2759"/>
<reference evidence="8" key="1">
    <citation type="submission" date="2021-01" db="EMBL/GenBank/DDBJ databases">
        <authorList>
            <person name="Li R."/>
            <person name="Bekaert M."/>
        </authorList>
    </citation>
    <scope>NUCLEOTIDE SEQUENCE</scope>
    <source>
        <strain evidence="8">Farmed</strain>
    </source>
</reference>
<dbReference type="PANTHER" id="PTHR12919">
    <property type="entry name" value="30S RIBOSOMAL PROTEIN S16"/>
    <property type="match status" value="1"/>
</dbReference>
<proteinExistence type="inferred from homology"/>
<gene>
    <name evidence="8" type="ORF">SPHA_51347</name>
</gene>
<dbReference type="GO" id="GO:0003735">
    <property type="term" value="F:structural constituent of ribosome"/>
    <property type="evidence" value="ECO:0007669"/>
    <property type="project" value="InterPro"/>
</dbReference>
<dbReference type="InterPro" id="IPR023803">
    <property type="entry name" value="Ribosomal_bS16_dom_sf"/>
</dbReference>
<comment type="caution">
    <text evidence="8">The sequence shown here is derived from an EMBL/GenBank/DDBJ whole genome shotgun (WGS) entry which is preliminary data.</text>
</comment>
<dbReference type="NCBIfam" id="TIGR00002">
    <property type="entry name" value="S16"/>
    <property type="match status" value="1"/>
</dbReference>
<organism evidence="8 9">
    <name type="scientific">Acanthosepion pharaonis</name>
    <name type="common">Pharaoh cuttlefish</name>
    <name type="synonym">Sepia pharaonis</name>
    <dbReference type="NCBI Taxonomy" id="158019"/>
    <lineage>
        <taxon>Eukaryota</taxon>
        <taxon>Metazoa</taxon>
        <taxon>Spiralia</taxon>
        <taxon>Lophotrochozoa</taxon>
        <taxon>Mollusca</taxon>
        <taxon>Cephalopoda</taxon>
        <taxon>Coleoidea</taxon>
        <taxon>Decapodiformes</taxon>
        <taxon>Sepiida</taxon>
        <taxon>Sepiina</taxon>
        <taxon>Sepiidae</taxon>
        <taxon>Acanthosepion</taxon>
    </lineage>
</organism>
<dbReference type="GO" id="GO:0032543">
    <property type="term" value="P:mitochondrial translation"/>
    <property type="evidence" value="ECO:0007669"/>
    <property type="project" value="TreeGrafter"/>
</dbReference>
<evidence type="ECO:0000256" key="4">
    <source>
        <dbReference type="ARBA" id="ARBA00023128"/>
    </source>
</evidence>
<keyword evidence="9" id="KW-1185">Reference proteome</keyword>